<dbReference type="AlphaFoldDB" id="A0A645CRC9"/>
<proteinExistence type="predicted"/>
<sequence>MQIVKTRTSIERDSNEEPMLFEETRPCCVQLQSIGLKRIRNSVVFTLEQSNLLYKPFKKP</sequence>
<evidence type="ECO:0000313" key="1">
    <source>
        <dbReference type="EMBL" id="MPM79455.1"/>
    </source>
</evidence>
<reference evidence="1" key="1">
    <citation type="submission" date="2019-08" db="EMBL/GenBank/DDBJ databases">
        <authorList>
            <person name="Kucharzyk K."/>
            <person name="Murdoch R.W."/>
            <person name="Higgins S."/>
            <person name="Loffler F."/>
        </authorList>
    </citation>
    <scope>NUCLEOTIDE SEQUENCE</scope>
</reference>
<accession>A0A645CRC9</accession>
<organism evidence="1">
    <name type="scientific">bioreactor metagenome</name>
    <dbReference type="NCBI Taxonomy" id="1076179"/>
    <lineage>
        <taxon>unclassified sequences</taxon>
        <taxon>metagenomes</taxon>
        <taxon>ecological metagenomes</taxon>
    </lineage>
</organism>
<protein>
    <submittedName>
        <fullName evidence="1">Uncharacterized protein</fullName>
    </submittedName>
</protein>
<gene>
    <name evidence="1" type="ORF">SDC9_126489</name>
</gene>
<comment type="caution">
    <text evidence="1">The sequence shown here is derived from an EMBL/GenBank/DDBJ whole genome shotgun (WGS) entry which is preliminary data.</text>
</comment>
<dbReference type="EMBL" id="VSSQ01029357">
    <property type="protein sequence ID" value="MPM79455.1"/>
    <property type="molecule type" value="Genomic_DNA"/>
</dbReference>
<name>A0A645CRC9_9ZZZZ</name>